<dbReference type="RefSeq" id="WP_261197049.1">
    <property type="nucleotide sequence ID" value="NZ_JAMXFA010000015.1"/>
</dbReference>
<protein>
    <submittedName>
        <fullName evidence="1">Uncharacterized protein</fullName>
    </submittedName>
</protein>
<accession>A0ABT2N7F3</accession>
<reference evidence="1 2" key="1">
    <citation type="journal article" date="2022" name="Front. Microbiol.">
        <title>High genomic differentiation and limited gene flow indicate recent cryptic speciation within the genus Laspinema (cyanobacteria).</title>
        <authorList>
            <person name="Stanojkovic A."/>
            <person name="Skoupy S."/>
            <person name="Skaloud P."/>
            <person name="Dvorak P."/>
        </authorList>
    </citation>
    <scope>NUCLEOTIDE SEQUENCE [LARGE SCALE GENOMIC DNA]</scope>
    <source>
        <strain evidence="1 2">D3b</strain>
    </source>
</reference>
<dbReference type="EMBL" id="JAMXFA010000015">
    <property type="protein sequence ID" value="MCT7978612.1"/>
    <property type="molecule type" value="Genomic_DNA"/>
</dbReference>
<sequence length="87" mass="9791">MKRSRSFLAIGPKPAYTGCSYSKQPRQLQCRQSGNANGEIDGIGWTKGPGLARKTPFILSRTPSNRRSRPEHNLVIYLNLGRRRYGT</sequence>
<gene>
    <name evidence="1" type="ORF">NG792_12915</name>
</gene>
<keyword evidence="2" id="KW-1185">Reference proteome</keyword>
<proteinExistence type="predicted"/>
<organism evidence="1 2">
    <name type="scientific">Laspinema olomoucense D3b</name>
    <dbReference type="NCBI Taxonomy" id="2953688"/>
    <lineage>
        <taxon>Bacteria</taxon>
        <taxon>Bacillati</taxon>
        <taxon>Cyanobacteriota</taxon>
        <taxon>Cyanophyceae</taxon>
        <taxon>Oscillatoriophycideae</taxon>
        <taxon>Oscillatoriales</taxon>
        <taxon>Laspinemataceae</taxon>
        <taxon>Laspinema</taxon>
        <taxon>Laspinema olomoucense</taxon>
    </lineage>
</organism>
<comment type="caution">
    <text evidence="1">The sequence shown here is derived from an EMBL/GenBank/DDBJ whole genome shotgun (WGS) entry which is preliminary data.</text>
</comment>
<evidence type="ECO:0000313" key="2">
    <source>
        <dbReference type="Proteomes" id="UP001525961"/>
    </source>
</evidence>
<dbReference type="Proteomes" id="UP001525961">
    <property type="component" value="Unassembled WGS sequence"/>
</dbReference>
<name>A0ABT2N7F3_9CYAN</name>
<evidence type="ECO:0000313" key="1">
    <source>
        <dbReference type="EMBL" id="MCT7978612.1"/>
    </source>
</evidence>